<dbReference type="STRING" id="1392877.SAMN05216221_0277"/>
<name>A0A1H1LS27_9PSED</name>
<dbReference type="OrthoDB" id="9181967at2"/>
<dbReference type="AlphaFoldDB" id="A0A1H1LS27"/>
<keyword evidence="4" id="KW-1185">Reference proteome</keyword>
<protein>
    <submittedName>
        <fullName evidence="3">Rop-like</fullName>
    </submittedName>
</protein>
<dbReference type="RefSeq" id="WP_090347267.1">
    <property type="nucleotide sequence ID" value="NZ_LT629751.1"/>
</dbReference>
<dbReference type="InterPro" id="IPR007774">
    <property type="entry name" value="Put_N_fixation"/>
</dbReference>
<accession>A0A1H1LS27</accession>
<comment type="similarity">
    <text evidence="2">Belongs to the UPF0437 family.</text>
</comment>
<reference evidence="4" key="1">
    <citation type="submission" date="2016-10" db="EMBL/GenBank/DDBJ databases">
        <authorList>
            <person name="Varghese N."/>
            <person name="Submissions S."/>
        </authorList>
    </citation>
    <scope>NUCLEOTIDE SEQUENCE [LARGE SCALE GENOMIC DNA]</scope>
    <source>
        <strain evidence="4">KCTC 32247</strain>
    </source>
</reference>
<dbReference type="EMBL" id="LT629751">
    <property type="protein sequence ID" value="SDR77408.1"/>
    <property type="molecule type" value="Genomic_DNA"/>
</dbReference>
<evidence type="ECO:0000313" key="3">
    <source>
        <dbReference type="EMBL" id="SDR77408.1"/>
    </source>
</evidence>
<sequence length="69" mass="7922">MNEDEIKTLKKEVSQKKRIATDWAAQIHDLVEDRLLTDYQTLPELARQTHQACLDWAEAKARLEASGAE</sequence>
<dbReference type="Gene3D" id="1.10.287.660">
    <property type="entry name" value="Helix hairpin bin"/>
    <property type="match status" value="1"/>
</dbReference>
<evidence type="ECO:0000256" key="2">
    <source>
        <dbReference type="ARBA" id="ARBA00044954"/>
    </source>
</evidence>
<organism evidence="3 4">
    <name type="scientific">Pseudomonas oryzae</name>
    <dbReference type="NCBI Taxonomy" id="1392877"/>
    <lineage>
        <taxon>Bacteria</taxon>
        <taxon>Pseudomonadati</taxon>
        <taxon>Pseudomonadota</taxon>
        <taxon>Gammaproteobacteria</taxon>
        <taxon>Pseudomonadales</taxon>
        <taxon>Pseudomonadaceae</taxon>
        <taxon>Pseudomonas</taxon>
    </lineage>
</organism>
<gene>
    <name evidence="3" type="ORF">SAMN05216221_0277</name>
</gene>
<evidence type="ECO:0000256" key="1">
    <source>
        <dbReference type="ARBA" id="ARBA00023231"/>
    </source>
</evidence>
<evidence type="ECO:0000313" key="4">
    <source>
        <dbReference type="Proteomes" id="UP000243359"/>
    </source>
</evidence>
<dbReference type="InterPro" id="IPR029012">
    <property type="entry name" value="Helix_hairpin_bin_sf"/>
</dbReference>
<proteinExistence type="inferred from homology"/>
<dbReference type="Pfam" id="PF05082">
    <property type="entry name" value="Rop-like"/>
    <property type="match status" value="1"/>
</dbReference>
<dbReference type="Proteomes" id="UP000243359">
    <property type="component" value="Chromosome I"/>
</dbReference>
<keyword evidence="1" id="KW-0535">Nitrogen fixation</keyword>
<dbReference type="PIRSF" id="PIRSF037676">
    <property type="entry name" value="DUF683"/>
    <property type="match status" value="1"/>
</dbReference>